<evidence type="ECO:0000256" key="1">
    <source>
        <dbReference type="SAM" id="MobiDB-lite"/>
    </source>
</evidence>
<keyword evidence="3" id="KW-1185">Reference proteome</keyword>
<accession>A0A2G9U322</accession>
<feature type="region of interest" description="Disordered" evidence="1">
    <location>
        <begin position="1"/>
        <end position="26"/>
    </location>
</feature>
<gene>
    <name evidence="2" type="ORF">TELCIR_13734</name>
</gene>
<evidence type="ECO:0000313" key="3">
    <source>
        <dbReference type="Proteomes" id="UP000230423"/>
    </source>
</evidence>
<proteinExistence type="predicted"/>
<evidence type="ECO:0000313" key="2">
    <source>
        <dbReference type="EMBL" id="PIO64633.1"/>
    </source>
</evidence>
<name>A0A2G9U322_TELCI</name>
<protein>
    <submittedName>
        <fullName evidence="2">Uncharacterized protein</fullName>
    </submittedName>
</protein>
<organism evidence="2 3">
    <name type="scientific">Teladorsagia circumcincta</name>
    <name type="common">Brown stomach worm</name>
    <name type="synonym">Ostertagia circumcincta</name>
    <dbReference type="NCBI Taxonomy" id="45464"/>
    <lineage>
        <taxon>Eukaryota</taxon>
        <taxon>Metazoa</taxon>
        <taxon>Ecdysozoa</taxon>
        <taxon>Nematoda</taxon>
        <taxon>Chromadorea</taxon>
        <taxon>Rhabditida</taxon>
        <taxon>Rhabditina</taxon>
        <taxon>Rhabditomorpha</taxon>
        <taxon>Strongyloidea</taxon>
        <taxon>Trichostrongylidae</taxon>
        <taxon>Teladorsagia</taxon>
    </lineage>
</organism>
<reference evidence="2 3" key="1">
    <citation type="submission" date="2015-09" db="EMBL/GenBank/DDBJ databases">
        <title>Draft genome of the parasitic nematode Teladorsagia circumcincta isolate WARC Sus (inbred).</title>
        <authorList>
            <person name="Mitreva M."/>
        </authorList>
    </citation>
    <scope>NUCLEOTIDE SEQUENCE [LARGE SCALE GENOMIC DNA]</scope>
    <source>
        <strain evidence="2 3">S</strain>
    </source>
</reference>
<sequence>MDVYDNARLQMNSDRKKRSIRGDHHSMAEEKVRQLFEKDIAQKRGDVEGDQFDGVETRKRMKKNATFSPRYEAVEAHCKCLGTLEMGCILFRTPPQNNYSICVCTYDHSSMEAHPCFNATRSTSIKMNLRIRGKYAQTTKNLYEHEALSI</sequence>
<dbReference type="Proteomes" id="UP000230423">
    <property type="component" value="Unassembled WGS sequence"/>
</dbReference>
<dbReference type="AlphaFoldDB" id="A0A2G9U322"/>
<dbReference type="EMBL" id="KZ349727">
    <property type="protein sequence ID" value="PIO64633.1"/>
    <property type="molecule type" value="Genomic_DNA"/>
</dbReference>
<dbReference type="OrthoDB" id="6021021at2759"/>